<dbReference type="SUPFAM" id="SSF88723">
    <property type="entry name" value="PIN domain-like"/>
    <property type="match status" value="1"/>
</dbReference>
<feature type="domain" description="PIN" evidence="9">
    <location>
        <begin position="6"/>
        <end position="131"/>
    </location>
</feature>
<feature type="binding site" evidence="8">
    <location>
        <position position="8"/>
    </location>
    <ligand>
        <name>Mg(2+)</name>
        <dbReference type="ChEBI" id="CHEBI:18420"/>
    </ligand>
</feature>
<keyword evidence="11" id="KW-1185">Reference proteome</keyword>
<evidence type="ECO:0000256" key="6">
    <source>
        <dbReference type="ARBA" id="ARBA00022842"/>
    </source>
</evidence>
<feature type="binding site" evidence="8">
    <location>
        <position position="107"/>
    </location>
    <ligand>
        <name>Mg(2+)</name>
        <dbReference type="ChEBI" id="CHEBI:18420"/>
    </ligand>
</feature>
<dbReference type="EC" id="3.1.-.-" evidence="8"/>
<evidence type="ECO:0000256" key="2">
    <source>
        <dbReference type="ARBA" id="ARBA00022649"/>
    </source>
</evidence>
<dbReference type="InterPro" id="IPR002716">
    <property type="entry name" value="PIN_dom"/>
</dbReference>
<evidence type="ECO:0000259" key="9">
    <source>
        <dbReference type="Pfam" id="PF01850"/>
    </source>
</evidence>
<comment type="caution">
    <text evidence="10">The sequence shown here is derived from an EMBL/GenBank/DDBJ whole genome shotgun (WGS) entry which is preliminary data.</text>
</comment>
<dbReference type="PANTHER" id="PTHR33653">
    <property type="entry name" value="RIBONUCLEASE VAPC2"/>
    <property type="match status" value="1"/>
</dbReference>
<evidence type="ECO:0000256" key="8">
    <source>
        <dbReference type="HAMAP-Rule" id="MF_00265"/>
    </source>
</evidence>
<keyword evidence="5 8" id="KW-0378">Hydrolase</keyword>
<comment type="cofactor">
    <cofactor evidence="1 8">
        <name>Mg(2+)</name>
        <dbReference type="ChEBI" id="CHEBI:18420"/>
    </cofactor>
</comment>
<dbReference type="InterPro" id="IPR050556">
    <property type="entry name" value="Type_II_TA_system_RNase"/>
</dbReference>
<sequence>MTVGFLLDTNVLLELMRENPAPEVLHWFAGQTASQLQTSAITQAEILAGIAVLPVGKRRDALAHAAQQIFSDDFRGRCLDFGSGAAEHYALVRAQRQHAGRPIHTEDAQIAAIALTAQLALATRNIKDFEGIDGLEVVNPWQINPGAH</sequence>
<name>A0ABP7QLU9_9BURK</name>
<dbReference type="Pfam" id="PF01850">
    <property type="entry name" value="PIN"/>
    <property type="match status" value="1"/>
</dbReference>
<dbReference type="HAMAP" id="MF_00265">
    <property type="entry name" value="VapC_Nob1"/>
    <property type="match status" value="1"/>
</dbReference>
<reference evidence="11" key="1">
    <citation type="journal article" date="2019" name="Int. J. Syst. Evol. Microbiol.">
        <title>The Global Catalogue of Microorganisms (GCM) 10K type strain sequencing project: providing services to taxonomists for standard genome sequencing and annotation.</title>
        <authorList>
            <consortium name="The Broad Institute Genomics Platform"/>
            <consortium name="The Broad Institute Genome Sequencing Center for Infectious Disease"/>
            <person name="Wu L."/>
            <person name="Ma J."/>
        </authorList>
    </citation>
    <scope>NUCLEOTIDE SEQUENCE [LARGE SCALE GENOMIC DNA]</scope>
    <source>
        <strain evidence="11">JCM 17561</strain>
    </source>
</reference>
<evidence type="ECO:0000256" key="4">
    <source>
        <dbReference type="ARBA" id="ARBA00022723"/>
    </source>
</evidence>
<evidence type="ECO:0000313" key="10">
    <source>
        <dbReference type="EMBL" id="GAA3984241.1"/>
    </source>
</evidence>
<gene>
    <name evidence="8" type="primary">vapC</name>
    <name evidence="10" type="ORF">GCM10022279_04450</name>
</gene>
<dbReference type="PANTHER" id="PTHR33653:SF1">
    <property type="entry name" value="RIBONUCLEASE VAPC2"/>
    <property type="match status" value="1"/>
</dbReference>
<dbReference type="InterPro" id="IPR029060">
    <property type="entry name" value="PIN-like_dom_sf"/>
</dbReference>
<comment type="similarity">
    <text evidence="7 8">Belongs to the PINc/VapC protein family.</text>
</comment>
<evidence type="ECO:0000256" key="7">
    <source>
        <dbReference type="ARBA" id="ARBA00038093"/>
    </source>
</evidence>
<keyword evidence="3 8" id="KW-0540">Nuclease</keyword>
<proteinExistence type="inferred from homology"/>
<keyword evidence="2 8" id="KW-1277">Toxin-antitoxin system</keyword>
<keyword evidence="8" id="KW-0800">Toxin</keyword>
<evidence type="ECO:0000313" key="11">
    <source>
        <dbReference type="Proteomes" id="UP001501627"/>
    </source>
</evidence>
<dbReference type="RefSeq" id="WP_103045369.1">
    <property type="nucleotide sequence ID" value="NZ_BAABBP010000002.1"/>
</dbReference>
<evidence type="ECO:0000256" key="1">
    <source>
        <dbReference type="ARBA" id="ARBA00001946"/>
    </source>
</evidence>
<dbReference type="EMBL" id="BAABBP010000002">
    <property type="protein sequence ID" value="GAA3984241.1"/>
    <property type="molecule type" value="Genomic_DNA"/>
</dbReference>
<keyword evidence="6 8" id="KW-0460">Magnesium</keyword>
<evidence type="ECO:0000256" key="3">
    <source>
        <dbReference type="ARBA" id="ARBA00022722"/>
    </source>
</evidence>
<comment type="function">
    <text evidence="8">Toxic component of a toxin-antitoxin (TA) system. An RNase.</text>
</comment>
<accession>A0ABP7QLU9</accession>
<dbReference type="CDD" id="cd18731">
    <property type="entry name" value="PIN_NgFitB-like"/>
    <property type="match status" value="1"/>
</dbReference>
<dbReference type="InterPro" id="IPR022907">
    <property type="entry name" value="VapC_family"/>
</dbReference>
<evidence type="ECO:0000256" key="5">
    <source>
        <dbReference type="ARBA" id="ARBA00022801"/>
    </source>
</evidence>
<dbReference type="Proteomes" id="UP001501627">
    <property type="component" value="Unassembled WGS sequence"/>
</dbReference>
<keyword evidence="4 8" id="KW-0479">Metal-binding</keyword>
<protein>
    <recommendedName>
        <fullName evidence="8">Ribonuclease VapC</fullName>
        <shortName evidence="8">RNase VapC</shortName>
        <ecNumber evidence="8">3.1.-.-</ecNumber>
    </recommendedName>
    <alternativeName>
        <fullName evidence="8">Toxin VapC</fullName>
    </alternativeName>
</protein>
<organism evidence="10 11">
    <name type="scientific">Comamonas faecalis</name>
    <dbReference type="NCBI Taxonomy" id="1387849"/>
    <lineage>
        <taxon>Bacteria</taxon>
        <taxon>Pseudomonadati</taxon>
        <taxon>Pseudomonadota</taxon>
        <taxon>Betaproteobacteria</taxon>
        <taxon>Burkholderiales</taxon>
        <taxon>Comamonadaceae</taxon>
        <taxon>Comamonas</taxon>
    </lineage>
</organism>
<dbReference type="Gene3D" id="3.40.50.1010">
    <property type="entry name" value="5'-nuclease"/>
    <property type="match status" value="1"/>
</dbReference>